<keyword evidence="3" id="KW-1185">Reference proteome</keyword>
<comment type="caution">
    <text evidence="2">The sequence shown here is derived from an EMBL/GenBank/DDBJ whole genome shotgun (WGS) entry which is preliminary data.</text>
</comment>
<evidence type="ECO:0000313" key="3">
    <source>
        <dbReference type="Proteomes" id="UP000321261"/>
    </source>
</evidence>
<evidence type="ECO:0000313" key="2">
    <source>
        <dbReference type="EMBL" id="TWF82322.1"/>
    </source>
</evidence>
<organism evidence="2 3">
    <name type="scientific">Pseudonocardia hierapolitana</name>
    <dbReference type="NCBI Taxonomy" id="1128676"/>
    <lineage>
        <taxon>Bacteria</taxon>
        <taxon>Bacillati</taxon>
        <taxon>Actinomycetota</taxon>
        <taxon>Actinomycetes</taxon>
        <taxon>Pseudonocardiales</taxon>
        <taxon>Pseudonocardiaceae</taxon>
        <taxon>Pseudonocardia</taxon>
    </lineage>
</organism>
<feature type="transmembrane region" description="Helical" evidence="1">
    <location>
        <begin position="6"/>
        <end position="25"/>
    </location>
</feature>
<proteinExistence type="predicted"/>
<keyword evidence="1" id="KW-0472">Membrane</keyword>
<dbReference type="EMBL" id="VIWU01000001">
    <property type="protein sequence ID" value="TWF82322.1"/>
    <property type="molecule type" value="Genomic_DNA"/>
</dbReference>
<evidence type="ECO:0000256" key="1">
    <source>
        <dbReference type="SAM" id="Phobius"/>
    </source>
</evidence>
<protein>
    <submittedName>
        <fullName evidence="2">Uncharacterized protein</fullName>
    </submittedName>
</protein>
<name>A0A561T5E0_9PSEU</name>
<gene>
    <name evidence="2" type="ORF">FHX44_118271</name>
</gene>
<keyword evidence="1" id="KW-1133">Transmembrane helix</keyword>
<sequence>MAKLWLDVVGILIACTVVYLLVEFCERERH</sequence>
<dbReference type="Proteomes" id="UP000321261">
    <property type="component" value="Unassembled WGS sequence"/>
</dbReference>
<accession>A0A561T5E0</accession>
<reference evidence="2 3" key="1">
    <citation type="submission" date="2019-06" db="EMBL/GenBank/DDBJ databases">
        <title>Sequencing the genomes of 1000 actinobacteria strains.</title>
        <authorList>
            <person name="Klenk H.-P."/>
        </authorList>
    </citation>
    <scope>NUCLEOTIDE SEQUENCE [LARGE SCALE GENOMIC DNA]</scope>
    <source>
        <strain evidence="2 3">DSM 45671</strain>
    </source>
</reference>
<dbReference type="AlphaFoldDB" id="A0A561T5E0"/>
<keyword evidence="1" id="KW-0812">Transmembrane</keyword>